<feature type="domain" description="Xylose isomerase-like TIM barrel" evidence="1">
    <location>
        <begin position="172"/>
        <end position="251"/>
    </location>
</feature>
<dbReference type="InterPro" id="IPR036237">
    <property type="entry name" value="Xyl_isomerase-like_sf"/>
</dbReference>
<organism evidence="2 3">
    <name type="scientific">Agrilactobacillus composti DSM 18527 = JCM 14202</name>
    <dbReference type="NCBI Taxonomy" id="1423734"/>
    <lineage>
        <taxon>Bacteria</taxon>
        <taxon>Bacillati</taxon>
        <taxon>Bacillota</taxon>
        <taxon>Bacilli</taxon>
        <taxon>Lactobacillales</taxon>
        <taxon>Lactobacillaceae</taxon>
        <taxon>Agrilactobacillus</taxon>
    </lineage>
</organism>
<comment type="caution">
    <text evidence="2">The sequence shown here is derived from an EMBL/GenBank/DDBJ whole genome shotgun (WGS) entry which is preliminary data.</text>
</comment>
<keyword evidence="3" id="KW-1185">Reference proteome</keyword>
<dbReference type="PATRIC" id="fig|1423734.3.peg.1235"/>
<dbReference type="EMBL" id="AZGA01000016">
    <property type="protein sequence ID" value="KRM35096.1"/>
    <property type="molecule type" value="Genomic_DNA"/>
</dbReference>
<sequence length="274" mass="31676">MFPHLGLKASTDPQQVNERLQYHPDVFEFYTDRQDVTDSGLIHLTKMIRLVQDQGIQHIIIHHPMRFGKYHNELFVDATKMLDQYNFLMAGTERLIKLAVQENVQLLVHGAYNEPLAFIQQFYPDVQTAQALVFKRLDYFFALGGDHIMFENSISPVFAYGDATTEALVIQKKYRLCFDVSHAFIYNHGDNAKLQASLKRLAPQIVHYHLVDSMGLSHDSLPLGQGKIDWAKVYPLLNQQATNIFEINLKNQLDSKEMRDSYHYLLTIQQNLAH</sequence>
<dbReference type="RefSeq" id="WP_057002445.1">
    <property type="nucleotide sequence ID" value="NZ_AZGA01000016.1"/>
</dbReference>
<evidence type="ECO:0000313" key="2">
    <source>
        <dbReference type="EMBL" id="KRM35096.1"/>
    </source>
</evidence>
<dbReference type="AlphaFoldDB" id="A0A0R1XY86"/>
<protein>
    <recommendedName>
        <fullName evidence="1">Xylose isomerase-like TIM barrel domain-containing protein</fullName>
    </recommendedName>
</protein>
<proteinExistence type="predicted"/>
<gene>
    <name evidence="2" type="ORF">FC83_GL001222</name>
</gene>
<dbReference type="eggNOG" id="COG1082">
    <property type="taxonomic scope" value="Bacteria"/>
</dbReference>
<reference evidence="2 3" key="1">
    <citation type="journal article" date="2015" name="Genome Announc.">
        <title>Expanding the biotechnology potential of lactobacilli through comparative genomics of 213 strains and associated genera.</title>
        <authorList>
            <person name="Sun Z."/>
            <person name="Harris H.M."/>
            <person name="McCann A."/>
            <person name="Guo C."/>
            <person name="Argimon S."/>
            <person name="Zhang W."/>
            <person name="Yang X."/>
            <person name="Jeffery I.B."/>
            <person name="Cooney J.C."/>
            <person name="Kagawa T.F."/>
            <person name="Liu W."/>
            <person name="Song Y."/>
            <person name="Salvetti E."/>
            <person name="Wrobel A."/>
            <person name="Rasinkangas P."/>
            <person name="Parkhill J."/>
            <person name="Rea M.C."/>
            <person name="O'Sullivan O."/>
            <person name="Ritari J."/>
            <person name="Douillard F.P."/>
            <person name="Paul Ross R."/>
            <person name="Yang R."/>
            <person name="Briner A.E."/>
            <person name="Felis G.E."/>
            <person name="de Vos W.M."/>
            <person name="Barrangou R."/>
            <person name="Klaenhammer T.R."/>
            <person name="Caufield P.W."/>
            <person name="Cui Y."/>
            <person name="Zhang H."/>
            <person name="O'Toole P.W."/>
        </authorList>
    </citation>
    <scope>NUCLEOTIDE SEQUENCE [LARGE SCALE GENOMIC DNA]</scope>
    <source>
        <strain evidence="2 3">DSM 18527</strain>
    </source>
</reference>
<evidence type="ECO:0000313" key="3">
    <source>
        <dbReference type="Proteomes" id="UP000051236"/>
    </source>
</evidence>
<dbReference type="SUPFAM" id="SSF51658">
    <property type="entry name" value="Xylose isomerase-like"/>
    <property type="match status" value="1"/>
</dbReference>
<dbReference type="InterPro" id="IPR013022">
    <property type="entry name" value="Xyl_isomerase-like_TIM-brl"/>
</dbReference>
<dbReference type="Proteomes" id="UP000051236">
    <property type="component" value="Unassembled WGS sequence"/>
</dbReference>
<evidence type="ECO:0000259" key="1">
    <source>
        <dbReference type="Pfam" id="PF01261"/>
    </source>
</evidence>
<dbReference type="STRING" id="1423734.FC83_GL001222"/>
<name>A0A0R1XY86_9LACO</name>
<dbReference type="Gene3D" id="3.20.20.150">
    <property type="entry name" value="Divalent-metal-dependent TIM barrel enzymes"/>
    <property type="match status" value="1"/>
</dbReference>
<dbReference type="Pfam" id="PF01261">
    <property type="entry name" value="AP_endonuc_2"/>
    <property type="match status" value="1"/>
</dbReference>
<accession>A0A0R1XY86</accession>